<proteinExistence type="predicted"/>
<evidence type="ECO:0000313" key="1">
    <source>
        <dbReference type="EMBL" id="CAB4036686.1"/>
    </source>
</evidence>
<dbReference type="InterPro" id="IPR047153">
    <property type="entry name" value="TRIM45/56/19-like"/>
</dbReference>
<dbReference type="InterPro" id="IPR000315">
    <property type="entry name" value="Znf_B-box"/>
</dbReference>
<dbReference type="Proteomes" id="UP001152795">
    <property type="component" value="Unassembled WGS sequence"/>
</dbReference>
<dbReference type="GO" id="GO:0008270">
    <property type="term" value="F:zinc ion binding"/>
    <property type="evidence" value="ECO:0007669"/>
    <property type="project" value="InterPro"/>
</dbReference>
<comment type="caution">
    <text evidence="1">The sequence shown here is derived from an EMBL/GenBank/DDBJ whole genome shotgun (WGS) entry which is preliminary data.</text>
</comment>
<protein>
    <submittedName>
        <fullName evidence="1">Tripartite motif-containing 2-like</fullName>
    </submittedName>
</protein>
<dbReference type="AlphaFoldDB" id="A0A6S7JV53"/>
<dbReference type="SUPFAM" id="SSF57845">
    <property type="entry name" value="B-box zinc-binding domain"/>
    <property type="match status" value="1"/>
</dbReference>
<name>A0A6S7JV53_PARCT</name>
<dbReference type="Gene3D" id="3.30.160.60">
    <property type="entry name" value="Classic Zinc Finger"/>
    <property type="match status" value="1"/>
</dbReference>
<gene>
    <name evidence="1" type="ORF">PACLA_8A083636</name>
</gene>
<dbReference type="PANTHER" id="PTHR25462:SF296">
    <property type="entry name" value="MEIOTIC P26, ISOFORM F"/>
    <property type="match status" value="1"/>
</dbReference>
<dbReference type="SMART" id="SM00336">
    <property type="entry name" value="BBOX"/>
    <property type="match status" value="1"/>
</dbReference>
<dbReference type="Pfam" id="PF00643">
    <property type="entry name" value="zf-B_box"/>
    <property type="match status" value="1"/>
</dbReference>
<organism evidence="1 2">
    <name type="scientific">Paramuricea clavata</name>
    <name type="common">Red gorgonian</name>
    <name type="synonym">Violescent sea-whip</name>
    <dbReference type="NCBI Taxonomy" id="317549"/>
    <lineage>
        <taxon>Eukaryota</taxon>
        <taxon>Metazoa</taxon>
        <taxon>Cnidaria</taxon>
        <taxon>Anthozoa</taxon>
        <taxon>Octocorallia</taxon>
        <taxon>Malacalcyonacea</taxon>
        <taxon>Plexauridae</taxon>
        <taxon>Paramuricea</taxon>
    </lineage>
</organism>
<feature type="non-terminal residue" evidence="1">
    <location>
        <position position="156"/>
    </location>
</feature>
<sequence>LNSPEGQAKIKSKLYCKKHQDKTLKFYCETCKELSCTHCMVLTHIKQNHSCVSVEEVAEKHREILESSCATLDEKLFEGKKALNNISGVMKSLEENASATKEKIVEQAKIIVKVVSDQLVERTKEMCGEVDEIYDELHTELSRQHDEVKEYVDKVQ</sequence>
<feature type="non-terminal residue" evidence="1">
    <location>
        <position position="1"/>
    </location>
</feature>
<keyword evidence="2" id="KW-1185">Reference proteome</keyword>
<evidence type="ECO:0000313" key="2">
    <source>
        <dbReference type="Proteomes" id="UP001152795"/>
    </source>
</evidence>
<dbReference type="EMBL" id="CACRXK020022299">
    <property type="protein sequence ID" value="CAB4036686.1"/>
    <property type="molecule type" value="Genomic_DNA"/>
</dbReference>
<dbReference type="PANTHER" id="PTHR25462">
    <property type="entry name" value="BONUS, ISOFORM C-RELATED"/>
    <property type="match status" value="1"/>
</dbReference>
<dbReference type="OrthoDB" id="6105938at2759"/>
<accession>A0A6S7JV53</accession>
<dbReference type="PROSITE" id="PS50119">
    <property type="entry name" value="ZF_BBOX"/>
    <property type="match status" value="1"/>
</dbReference>
<reference evidence="1" key="1">
    <citation type="submission" date="2020-04" db="EMBL/GenBank/DDBJ databases">
        <authorList>
            <person name="Alioto T."/>
            <person name="Alioto T."/>
            <person name="Gomez Garrido J."/>
        </authorList>
    </citation>
    <scope>NUCLEOTIDE SEQUENCE</scope>
    <source>
        <strain evidence="1">A484AB</strain>
    </source>
</reference>